<feature type="compositionally biased region" description="Polar residues" evidence="2">
    <location>
        <begin position="303"/>
        <end position="312"/>
    </location>
</feature>
<feature type="region of interest" description="Disordered" evidence="2">
    <location>
        <begin position="760"/>
        <end position="819"/>
    </location>
</feature>
<dbReference type="PROSITE" id="PS51391">
    <property type="entry name" value="CID"/>
    <property type="match status" value="1"/>
</dbReference>
<keyword evidence="6" id="KW-1185">Reference proteome</keyword>
<sequence length="1383" mass="151618">MAPGRRKGANKAAAAAATRREWKVGDLVLAKVKGFPAWPAAVSEPEQWGYTADSKKVVVHFFGTEQIAFCNHADVEEFTEEKKASLVGRRHGKGTDFVRAVNEIINCFEKLKKQDKVSKTNDTDGTNIANENRDRPLTECVKDDAVVVTVKQLSTGTTHDLNSLTEAALAAAAEDALQDEDMQLDEIPFKRVSTEKPISATYLARDQSDVSRKSGARRRKSVPVLRSSSRVAANRPQSTLIPSTINTRSSRCSGANVSDDRSFRRSKRIVKSTDDSVGEDVGSLAFVSSDNLEESDSGIMTGDSDTLSNNDDSGCKPVGLEQPFTENTEGNSELSNSLDFQSSNIIVKKRRKPNRKRHNNDTVEAAKPDVVASDAGMLRNDCVSPTFSEKTAQKYAKDDGDQHLPLVKRARVRMGILSPTAEEEVTLVLKEEKMSEAPASLVTESSEHPSLQVDGADKEFVGEGPTFSFLSHASLVKPILSVTRKNYVDGEAALPPSKRLHRALEAMSANVAEYSERASDCSAAPNIQINAPSLESSDLSMGKRAKVELESESTENLRNGDSLVHASEFRIKSEAETPKGDSETKTRGIDSSDPVGYRSSVECVEGADSKRVKLCMLNDLPVETDAEHHVKQDSVNVSEQSTHLNCNTVGTTMSFANHSKTVCSDLKEVAETSDPDISQMNLDSNYVEGSAGCSPNGDTRVQLDSADGKGDETNKSNHDSKRTEFLEEACSASLGSSVVLSDDTPTKVLNSSHRHSILHSASTSYDHVEDRTVSVAQSTSSMTDGADGAKSSPPSSSGCNLGSLDNNNEHNSSSSTDAPLHLEKTKLAGKCTSKGESLSSFQAIIRSLTRTKESIGRATRIAIDCAKLGFATKVVEILAQNLERESSLRKKVDLFLLVDSIMQCSRGIKGDGGVYPSAIQALLPRLLLAAAPGRSSCENHRQCLKVLRVWQQRKILPESIIHHHICELDVICGTGSYPLVGSHRPLRNERAFDDPIRELEGVDEYGSNSSIQLPGFCMPHMLRDIDGGTDSDGEGYEAVTPEHNVKNSEGENTPVPAVDKRIHILEDVDGELEMEDVIPCCEGEIASTSNITGADQTIPNHQSDNHYEAPFTPQESKDGALTSASLSSSTLTCKSKPYSSRQEYKRNYHANRSNLSIVARVKPTATDAVRHYVRENKDFEGQRHRQMTDSSSVCSYGDRPTSHVSSRASYSNRQTDSLNKGFHLRPPHPAPSNRFSYIHGQRIQARRNTPPSSHSNRYHIRDVDNGNFYKVRGRNKFVPHDNIGECWRPPFPSISGPCYPDDRSPMPYCSPPREPPFPDNRWNFPPRPMNHRQFNRSSFEGPVPVANRGWICFEAVALTCLNTVSKEEKEHEISFNCIYAFRG</sequence>
<dbReference type="PANTHER" id="PTHR12550:SF49">
    <property type="entry name" value="PROTEIN HUA2-LIKE 2-RELATED"/>
    <property type="match status" value="1"/>
</dbReference>
<feature type="compositionally biased region" description="Polar residues" evidence="2">
    <location>
        <begin position="792"/>
        <end position="817"/>
    </location>
</feature>
<dbReference type="Gene3D" id="1.25.40.90">
    <property type="match status" value="1"/>
</dbReference>
<dbReference type="PANTHER" id="PTHR12550">
    <property type="entry name" value="HEPATOMA-DERIVED GROWTH FACTOR-RELATED"/>
    <property type="match status" value="1"/>
</dbReference>
<dbReference type="InterPro" id="IPR008942">
    <property type="entry name" value="ENTH_VHS"/>
</dbReference>
<feature type="compositionally biased region" description="Polar residues" evidence="2">
    <location>
        <begin position="774"/>
        <end position="783"/>
    </location>
</feature>
<dbReference type="Pfam" id="PF00855">
    <property type="entry name" value="PWWP"/>
    <property type="match status" value="1"/>
</dbReference>
<proteinExistence type="predicted"/>
<evidence type="ECO:0000259" key="3">
    <source>
        <dbReference type="PROSITE" id="PS50812"/>
    </source>
</evidence>
<comment type="caution">
    <text evidence="5">The sequence shown here is derived from an EMBL/GenBank/DDBJ whole genome shotgun (WGS) entry which is preliminary data.</text>
</comment>
<feature type="region of interest" description="Disordered" evidence="2">
    <location>
        <begin position="690"/>
        <end position="722"/>
    </location>
</feature>
<evidence type="ECO:0000313" key="6">
    <source>
        <dbReference type="Proteomes" id="UP000298416"/>
    </source>
</evidence>
<feature type="compositionally biased region" description="Low complexity" evidence="2">
    <location>
        <begin position="1120"/>
        <end position="1132"/>
    </location>
</feature>
<feature type="region of interest" description="Disordered" evidence="2">
    <location>
        <begin position="534"/>
        <end position="595"/>
    </location>
</feature>
<accession>A0A8X8YST2</accession>
<dbReference type="InterPro" id="IPR000313">
    <property type="entry name" value="PWWP_dom"/>
</dbReference>
<dbReference type="SMART" id="SM00582">
    <property type="entry name" value="RPR"/>
    <property type="match status" value="1"/>
</dbReference>
<feature type="compositionally biased region" description="Polar residues" evidence="2">
    <location>
        <begin position="226"/>
        <end position="256"/>
    </location>
</feature>
<dbReference type="Pfam" id="PF04818">
    <property type="entry name" value="CID"/>
    <property type="match status" value="1"/>
</dbReference>
<organism evidence="5">
    <name type="scientific">Salvia splendens</name>
    <name type="common">Scarlet sage</name>
    <dbReference type="NCBI Taxonomy" id="180675"/>
    <lineage>
        <taxon>Eukaryota</taxon>
        <taxon>Viridiplantae</taxon>
        <taxon>Streptophyta</taxon>
        <taxon>Embryophyta</taxon>
        <taxon>Tracheophyta</taxon>
        <taxon>Spermatophyta</taxon>
        <taxon>Magnoliopsida</taxon>
        <taxon>eudicotyledons</taxon>
        <taxon>Gunneridae</taxon>
        <taxon>Pentapetalae</taxon>
        <taxon>asterids</taxon>
        <taxon>lamiids</taxon>
        <taxon>Lamiales</taxon>
        <taxon>Lamiaceae</taxon>
        <taxon>Nepetoideae</taxon>
        <taxon>Mentheae</taxon>
        <taxon>Salviinae</taxon>
        <taxon>Salvia</taxon>
        <taxon>Salvia subgen. Calosphace</taxon>
        <taxon>core Calosphace</taxon>
    </lineage>
</organism>
<dbReference type="CDD" id="cd20147">
    <property type="entry name" value="PWWP_HULK"/>
    <property type="match status" value="1"/>
</dbReference>
<reference evidence="5" key="2">
    <citation type="submission" date="2020-08" db="EMBL/GenBank/DDBJ databases">
        <title>Plant Genome Project.</title>
        <authorList>
            <person name="Zhang R.-G."/>
        </authorList>
    </citation>
    <scope>NUCLEOTIDE SEQUENCE</scope>
    <source>
        <strain evidence="5">Huo1</strain>
        <tissue evidence="5">Leaf</tissue>
    </source>
</reference>
<dbReference type="SUPFAM" id="SSF63748">
    <property type="entry name" value="Tudor/PWWP/MBT"/>
    <property type="match status" value="1"/>
</dbReference>
<dbReference type="Proteomes" id="UP000298416">
    <property type="component" value="Unassembled WGS sequence"/>
</dbReference>
<reference evidence="5" key="1">
    <citation type="submission" date="2018-01" db="EMBL/GenBank/DDBJ databases">
        <authorList>
            <person name="Mao J.F."/>
        </authorList>
    </citation>
    <scope>NUCLEOTIDE SEQUENCE</scope>
    <source>
        <strain evidence="5">Huo1</strain>
        <tissue evidence="5">Leaf</tissue>
    </source>
</reference>
<evidence type="ECO:0000256" key="2">
    <source>
        <dbReference type="SAM" id="MobiDB-lite"/>
    </source>
</evidence>
<feature type="region of interest" description="Disordered" evidence="2">
    <location>
        <begin position="205"/>
        <end position="264"/>
    </location>
</feature>
<keyword evidence="1" id="KW-0507">mRNA processing</keyword>
<name>A0A8X8YST2_SALSN</name>
<feature type="region of interest" description="Disordered" evidence="2">
    <location>
        <begin position="1092"/>
        <end position="1147"/>
    </location>
</feature>
<feature type="region of interest" description="Disordered" evidence="2">
    <location>
        <begin position="293"/>
        <end position="313"/>
    </location>
</feature>
<evidence type="ECO:0000259" key="4">
    <source>
        <dbReference type="PROSITE" id="PS51391"/>
    </source>
</evidence>
<dbReference type="GO" id="GO:0006397">
    <property type="term" value="P:mRNA processing"/>
    <property type="evidence" value="ECO:0007669"/>
    <property type="project" value="UniProtKB-KW"/>
</dbReference>
<feature type="compositionally biased region" description="Polar residues" evidence="2">
    <location>
        <begin position="1092"/>
        <end position="1102"/>
    </location>
</feature>
<feature type="domain" description="PWWP" evidence="3">
    <location>
        <begin position="24"/>
        <end position="81"/>
    </location>
</feature>
<dbReference type="PROSITE" id="PS50812">
    <property type="entry name" value="PWWP"/>
    <property type="match status" value="1"/>
</dbReference>
<feature type="compositionally biased region" description="Basic and acidic residues" evidence="2">
    <location>
        <begin position="567"/>
        <end position="590"/>
    </location>
</feature>
<feature type="region of interest" description="Disordered" evidence="2">
    <location>
        <begin position="1176"/>
        <end position="1228"/>
    </location>
</feature>
<dbReference type="GO" id="GO:0005634">
    <property type="term" value="C:nucleus"/>
    <property type="evidence" value="ECO:0007669"/>
    <property type="project" value="UniProtKB-ARBA"/>
</dbReference>
<feature type="compositionally biased region" description="Basic and acidic residues" evidence="2">
    <location>
        <begin position="1176"/>
        <end position="1187"/>
    </location>
</feature>
<gene>
    <name evidence="5" type="ORF">SASPL_103278</name>
</gene>
<evidence type="ECO:0000313" key="5">
    <source>
        <dbReference type="EMBL" id="KAG6438338.1"/>
    </source>
</evidence>
<protein>
    <submittedName>
        <fullName evidence="5">Uncharacterized protein</fullName>
    </submittedName>
</protein>
<dbReference type="EMBL" id="PNBA02000001">
    <property type="protein sequence ID" value="KAG6438338.1"/>
    <property type="molecule type" value="Genomic_DNA"/>
</dbReference>
<dbReference type="InterPro" id="IPR006569">
    <property type="entry name" value="CID_dom"/>
</dbReference>
<evidence type="ECO:0000256" key="1">
    <source>
        <dbReference type="ARBA" id="ARBA00022664"/>
    </source>
</evidence>
<dbReference type="SMART" id="SM00293">
    <property type="entry name" value="PWWP"/>
    <property type="match status" value="1"/>
</dbReference>
<feature type="domain" description="CID" evidence="4">
    <location>
        <begin position="833"/>
        <end position="972"/>
    </location>
</feature>
<feature type="compositionally biased region" description="Polar residues" evidence="2">
    <location>
        <begin position="1202"/>
        <end position="1218"/>
    </location>
</feature>
<feature type="compositionally biased region" description="Basic and acidic residues" evidence="2">
    <location>
        <begin position="706"/>
        <end position="722"/>
    </location>
</feature>
<dbReference type="Gene3D" id="2.30.30.140">
    <property type="match status" value="1"/>
</dbReference>